<dbReference type="AlphaFoldDB" id="X1JPS6"/>
<sequence length="86" mass="10349">ILVFVDFERKTESERPDFYILTVEDWKRLLEEKLVSTDKVKRGEVNITENNIPIWKDGWQGMAIRPQMISEHKERWGKIKEMVSEK</sequence>
<protein>
    <submittedName>
        <fullName evidence="1">Uncharacterized protein</fullName>
    </submittedName>
</protein>
<name>X1JPS6_9ZZZZ</name>
<evidence type="ECO:0000313" key="1">
    <source>
        <dbReference type="EMBL" id="GAH96751.1"/>
    </source>
</evidence>
<organism evidence="1">
    <name type="scientific">marine sediment metagenome</name>
    <dbReference type="NCBI Taxonomy" id="412755"/>
    <lineage>
        <taxon>unclassified sequences</taxon>
        <taxon>metagenomes</taxon>
        <taxon>ecological metagenomes</taxon>
    </lineage>
</organism>
<proteinExistence type="predicted"/>
<accession>X1JPS6</accession>
<reference evidence="1" key="1">
    <citation type="journal article" date="2014" name="Front. Microbiol.">
        <title>High frequency of phylogenetically diverse reductive dehalogenase-homologous genes in deep subseafloor sedimentary metagenomes.</title>
        <authorList>
            <person name="Kawai M."/>
            <person name="Futagami T."/>
            <person name="Toyoda A."/>
            <person name="Takaki Y."/>
            <person name="Nishi S."/>
            <person name="Hori S."/>
            <person name="Arai W."/>
            <person name="Tsubouchi T."/>
            <person name="Morono Y."/>
            <person name="Uchiyama I."/>
            <person name="Ito T."/>
            <person name="Fujiyama A."/>
            <person name="Inagaki F."/>
            <person name="Takami H."/>
        </authorList>
    </citation>
    <scope>NUCLEOTIDE SEQUENCE</scope>
    <source>
        <strain evidence="1">Expedition CK06-06</strain>
    </source>
</reference>
<comment type="caution">
    <text evidence="1">The sequence shown here is derived from an EMBL/GenBank/DDBJ whole genome shotgun (WGS) entry which is preliminary data.</text>
</comment>
<feature type="non-terminal residue" evidence="1">
    <location>
        <position position="1"/>
    </location>
</feature>
<dbReference type="EMBL" id="BARU01045804">
    <property type="protein sequence ID" value="GAH96751.1"/>
    <property type="molecule type" value="Genomic_DNA"/>
</dbReference>
<gene>
    <name evidence="1" type="ORF">S03H2_69356</name>
</gene>